<dbReference type="Proteomes" id="UP001521209">
    <property type="component" value="Unassembled WGS sequence"/>
</dbReference>
<feature type="compositionally biased region" description="Basic residues" evidence="1">
    <location>
        <begin position="68"/>
        <end position="78"/>
    </location>
</feature>
<evidence type="ECO:0000256" key="1">
    <source>
        <dbReference type="SAM" id="MobiDB-lite"/>
    </source>
</evidence>
<feature type="region of interest" description="Disordered" evidence="1">
    <location>
        <begin position="44"/>
        <end position="79"/>
    </location>
</feature>
<proteinExistence type="predicted"/>
<gene>
    <name evidence="2" type="ORF">L2A60_16825</name>
</gene>
<dbReference type="EMBL" id="JAKGBZ010000047">
    <property type="protein sequence ID" value="MCF3948337.1"/>
    <property type="molecule type" value="Genomic_DNA"/>
</dbReference>
<dbReference type="RefSeq" id="WP_235705623.1">
    <property type="nucleotide sequence ID" value="NZ_JAKGBZ010000047.1"/>
</dbReference>
<name>A0ABS9E005_9PROT</name>
<evidence type="ECO:0008006" key="4">
    <source>
        <dbReference type="Google" id="ProtNLM"/>
    </source>
</evidence>
<evidence type="ECO:0000313" key="3">
    <source>
        <dbReference type="Proteomes" id="UP001521209"/>
    </source>
</evidence>
<evidence type="ECO:0000313" key="2">
    <source>
        <dbReference type="EMBL" id="MCF3948337.1"/>
    </source>
</evidence>
<accession>A0ABS9E005</accession>
<sequence>MAGGGEVPKLSREALEGLVATLLGKVAELERVVVEQREEIAHLKGLKGRPDIKPPSRPSGMDRGTSPKGRRGKGRGKFTPRVSVEERVIAADAPAGSRFKGYESFLVQDLVLRARTIRYRRERWVTPEGQTVVAPLPAGVIGHFGPELRRFVLMLHHQGQVTAGWVTVDDTGARHAGRNGFCTHVGNDDFAWFGPNRKRRA</sequence>
<organism evidence="2 3">
    <name type="scientific">Acidiphilium iwatense</name>
    <dbReference type="NCBI Taxonomy" id="768198"/>
    <lineage>
        <taxon>Bacteria</taxon>
        <taxon>Pseudomonadati</taxon>
        <taxon>Pseudomonadota</taxon>
        <taxon>Alphaproteobacteria</taxon>
        <taxon>Acetobacterales</taxon>
        <taxon>Acidocellaceae</taxon>
        <taxon>Acidiphilium</taxon>
    </lineage>
</organism>
<feature type="compositionally biased region" description="Basic and acidic residues" evidence="1">
    <location>
        <begin position="44"/>
        <end position="54"/>
    </location>
</feature>
<comment type="caution">
    <text evidence="2">The sequence shown here is derived from an EMBL/GenBank/DDBJ whole genome shotgun (WGS) entry which is preliminary data.</text>
</comment>
<protein>
    <recommendedName>
        <fullName evidence="4">Transposase</fullName>
    </recommendedName>
</protein>
<keyword evidence="3" id="KW-1185">Reference proteome</keyword>
<reference evidence="2 3" key="1">
    <citation type="submission" date="2022-01" db="EMBL/GenBank/DDBJ databases">
        <authorList>
            <person name="Won M."/>
            <person name="Kim S.-J."/>
            <person name="Kwon S.-W."/>
        </authorList>
    </citation>
    <scope>NUCLEOTIDE SEQUENCE [LARGE SCALE GENOMIC DNA]</scope>
    <source>
        <strain evidence="2 3">KCTC 23505</strain>
    </source>
</reference>